<dbReference type="Gene3D" id="3.40.228.10">
    <property type="entry name" value="Dimethylsulfoxide Reductase, domain 2"/>
    <property type="match status" value="2"/>
</dbReference>
<evidence type="ECO:0000256" key="2">
    <source>
        <dbReference type="ARBA" id="ARBA00022714"/>
    </source>
</evidence>
<dbReference type="PROSITE" id="PS51669">
    <property type="entry name" value="4FE4S_MOW_BIS_MGD"/>
    <property type="match status" value="1"/>
</dbReference>
<evidence type="ECO:0000256" key="1">
    <source>
        <dbReference type="ARBA" id="ARBA00010312"/>
    </source>
</evidence>
<keyword evidence="4" id="KW-0408">Iron</keyword>
<keyword evidence="11" id="KW-1185">Reference proteome</keyword>
<dbReference type="Proteomes" id="UP001494902">
    <property type="component" value="Unassembled WGS sequence"/>
</dbReference>
<feature type="compositionally biased region" description="Basic and acidic residues" evidence="6">
    <location>
        <begin position="972"/>
        <end position="984"/>
    </location>
</feature>
<dbReference type="SUPFAM" id="SSF54292">
    <property type="entry name" value="2Fe-2S ferredoxin-like"/>
    <property type="match status" value="1"/>
</dbReference>
<comment type="caution">
    <text evidence="10">The sequence shown here is derived from an EMBL/GenBank/DDBJ whole genome shotgun (WGS) entry which is preliminary data.</text>
</comment>
<evidence type="ECO:0000256" key="4">
    <source>
        <dbReference type="ARBA" id="ARBA00023004"/>
    </source>
</evidence>
<dbReference type="Pfam" id="PF04879">
    <property type="entry name" value="Molybdop_Fe4S4"/>
    <property type="match status" value="1"/>
</dbReference>
<dbReference type="InterPro" id="IPR012675">
    <property type="entry name" value="Beta-grasp_dom_sf"/>
</dbReference>
<dbReference type="InterPro" id="IPR009010">
    <property type="entry name" value="Asp_de-COase-like_dom_sf"/>
</dbReference>
<dbReference type="Pfam" id="PF00384">
    <property type="entry name" value="Molybdopterin"/>
    <property type="match status" value="1"/>
</dbReference>
<evidence type="ECO:0000256" key="3">
    <source>
        <dbReference type="ARBA" id="ARBA00022723"/>
    </source>
</evidence>
<dbReference type="SUPFAM" id="SSF63380">
    <property type="entry name" value="Riboflavin synthase domain-like"/>
    <property type="match status" value="1"/>
</dbReference>
<dbReference type="Gene3D" id="3.40.50.740">
    <property type="match status" value="2"/>
</dbReference>
<evidence type="ECO:0000259" key="8">
    <source>
        <dbReference type="PROSITE" id="PS51384"/>
    </source>
</evidence>
<dbReference type="InterPro" id="IPR017938">
    <property type="entry name" value="Riboflavin_synthase-like_b-brl"/>
</dbReference>
<gene>
    <name evidence="10" type="ORF">WIS52_07075</name>
</gene>
<comment type="similarity">
    <text evidence="1">Belongs to the prokaryotic molybdopterin-containing oxidoreductase family.</text>
</comment>
<dbReference type="SUPFAM" id="SSF53706">
    <property type="entry name" value="Formate dehydrogenase/DMSO reductase, domains 1-3"/>
    <property type="match status" value="1"/>
</dbReference>
<dbReference type="Gene3D" id="2.40.30.10">
    <property type="entry name" value="Translation factors"/>
    <property type="match status" value="1"/>
</dbReference>
<dbReference type="InterPro" id="IPR039261">
    <property type="entry name" value="FNR_nucleotide-bd"/>
</dbReference>
<dbReference type="Gene3D" id="3.40.50.80">
    <property type="entry name" value="Nucleotide-binding domain of ferredoxin-NADP reductase (FNR) module"/>
    <property type="match status" value="1"/>
</dbReference>
<dbReference type="InterPro" id="IPR006963">
    <property type="entry name" value="Mopterin_OxRdtase_4Fe-4S_dom"/>
</dbReference>
<keyword evidence="3" id="KW-0479">Metal-binding</keyword>
<dbReference type="PROSITE" id="PS51085">
    <property type="entry name" value="2FE2S_FER_2"/>
    <property type="match status" value="1"/>
</dbReference>
<dbReference type="Pfam" id="PF00175">
    <property type="entry name" value="NAD_binding_1"/>
    <property type="match status" value="1"/>
</dbReference>
<dbReference type="SUPFAM" id="SSF50692">
    <property type="entry name" value="ADC-like"/>
    <property type="match status" value="1"/>
</dbReference>
<dbReference type="PANTHER" id="PTHR43742">
    <property type="entry name" value="TRIMETHYLAMINE-N-OXIDE REDUCTASE"/>
    <property type="match status" value="1"/>
</dbReference>
<dbReference type="EMBL" id="JBEDNQ010000002">
    <property type="protein sequence ID" value="MEQ3550228.1"/>
    <property type="molecule type" value="Genomic_DNA"/>
</dbReference>
<dbReference type="PROSITE" id="PS51384">
    <property type="entry name" value="FAD_FR"/>
    <property type="match status" value="1"/>
</dbReference>
<dbReference type="CDD" id="cd00207">
    <property type="entry name" value="fer2"/>
    <property type="match status" value="1"/>
</dbReference>
<evidence type="ECO:0000256" key="5">
    <source>
        <dbReference type="ARBA" id="ARBA00023014"/>
    </source>
</evidence>
<evidence type="ECO:0000313" key="10">
    <source>
        <dbReference type="EMBL" id="MEQ3550228.1"/>
    </source>
</evidence>
<organism evidence="10 11">
    <name type="scientific">Pseudonocardia nematodicida</name>
    <dbReference type="NCBI Taxonomy" id="1206997"/>
    <lineage>
        <taxon>Bacteria</taxon>
        <taxon>Bacillati</taxon>
        <taxon>Actinomycetota</taxon>
        <taxon>Actinomycetes</taxon>
        <taxon>Pseudonocardiales</taxon>
        <taxon>Pseudonocardiaceae</taxon>
        <taxon>Pseudonocardia</taxon>
    </lineage>
</organism>
<dbReference type="Gene3D" id="2.40.40.20">
    <property type="match status" value="1"/>
</dbReference>
<dbReference type="SUPFAM" id="SSF52343">
    <property type="entry name" value="Ferredoxin reductase-like, C-terminal NADP-linked domain"/>
    <property type="match status" value="1"/>
</dbReference>
<feature type="domain" description="FAD-binding FR-type" evidence="8">
    <location>
        <begin position="795"/>
        <end position="897"/>
    </location>
</feature>
<keyword evidence="2" id="KW-0001">2Fe-2S</keyword>
<dbReference type="InterPro" id="IPR017927">
    <property type="entry name" value="FAD-bd_FR_type"/>
</dbReference>
<dbReference type="InterPro" id="IPR001041">
    <property type="entry name" value="2Fe-2S_ferredoxin-type"/>
</dbReference>
<protein>
    <submittedName>
        <fullName evidence="10">Molybdopterin-dependent oxidoreductase</fullName>
    </submittedName>
</protein>
<name>A0ABV1K8P3_9PSEU</name>
<evidence type="ECO:0000313" key="11">
    <source>
        <dbReference type="Proteomes" id="UP001494902"/>
    </source>
</evidence>
<feature type="domain" description="2Fe-2S ferredoxin-type" evidence="7">
    <location>
        <begin position="1045"/>
        <end position="1124"/>
    </location>
</feature>
<accession>A0ABV1K8P3</accession>
<dbReference type="Pfam" id="PF01568">
    <property type="entry name" value="Molydop_binding"/>
    <property type="match status" value="1"/>
</dbReference>
<reference evidence="10 11" key="1">
    <citation type="submission" date="2024-03" db="EMBL/GenBank/DDBJ databases">
        <title>Draft genome sequence of Pseudonocardia nematodicida JCM 31783.</title>
        <authorList>
            <person name="Butdee W."/>
            <person name="Duangmal K."/>
        </authorList>
    </citation>
    <scope>NUCLEOTIDE SEQUENCE [LARGE SCALE GENOMIC DNA]</scope>
    <source>
        <strain evidence="10 11">JCM 31783</strain>
    </source>
</reference>
<feature type="domain" description="4Fe-4S Mo/W bis-MGD-type" evidence="9">
    <location>
        <begin position="2"/>
        <end position="57"/>
    </location>
</feature>
<dbReference type="CDD" id="cd02781">
    <property type="entry name" value="MopB_CT_Acetylene-hydratase"/>
    <property type="match status" value="1"/>
</dbReference>
<evidence type="ECO:0000259" key="9">
    <source>
        <dbReference type="PROSITE" id="PS51669"/>
    </source>
</evidence>
<dbReference type="SMART" id="SM00926">
    <property type="entry name" value="Molybdop_Fe4S4"/>
    <property type="match status" value="1"/>
</dbReference>
<evidence type="ECO:0000259" key="7">
    <source>
        <dbReference type="PROSITE" id="PS51085"/>
    </source>
</evidence>
<dbReference type="RefSeq" id="WP_349297307.1">
    <property type="nucleotide sequence ID" value="NZ_JBEDNQ010000002.1"/>
</dbReference>
<dbReference type="InterPro" id="IPR001433">
    <property type="entry name" value="OxRdtase_FAD/NAD-bd"/>
</dbReference>
<proteinExistence type="inferred from homology"/>
<keyword evidence="5" id="KW-0411">Iron-sulfur</keyword>
<dbReference type="InterPro" id="IPR037949">
    <property type="entry name" value="MopB_CT_Acetylene-hydratase"/>
</dbReference>
<dbReference type="PANTHER" id="PTHR43742:SF6">
    <property type="entry name" value="OXIDOREDUCTASE YYAE-RELATED"/>
    <property type="match status" value="1"/>
</dbReference>
<dbReference type="InterPro" id="IPR006656">
    <property type="entry name" value="Mopterin_OxRdtase"/>
</dbReference>
<dbReference type="Gene3D" id="3.10.20.30">
    <property type="match status" value="1"/>
</dbReference>
<evidence type="ECO:0000256" key="6">
    <source>
        <dbReference type="SAM" id="MobiDB-lite"/>
    </source>
</evidence>
<sequence length="1124" mass="120262">MTEQIAGYCTLCRSRCGSLNLVEDGRLVGVQPLSPHPTGGALCAKGRAAPEIAGSPRRLTAPLRRTNPRTSADPGWVEVSWDEAITDIAGRLNDIKAGAGAEAVAFAATTPSGTPIVDSIEWVERLIRRFGSPNLIYAVENCGWHKDYAHALTFGRGIGAPDYDEAETILLWGHNPARTWLAQAGRVADARRRGATVVVIDPKRAGSGQQSDLWLRVRPGTDAALALGAVRHLLHTGTYDAGFVRSWTNAPVLVDSATGRFVTADRLWDDAPAGALVVHDAVTGGPRPYDTGRELERPDDVDLTGTVVLTGRDGRPITARPAFALLAEHCARWTPEAVAEATTIGVADLEAFFALLGRSRKVAYHSWTGVGQHSNATQTERCIGTLYALLGACDRPGGNLWLTPLPVNPLSPYDELPPEQRAKALGLADLPLGPPRLGWVTARHFCRAVLDADPYPVRALVSFGNNMTVSQADGERTRAALEALELYVHVDMFMNPTAELADYVLPANSPWERDALRAGFEITQEAVEYVQFRPRMIEPVGGSRADYDIAVDLAVALGLGEEFFGGDVRAGWDWYLEPTGISLDELAGHGNAIRVPQPTAREKYAARREDGTVPGFATPTRRVELYSAQLLEHGYLPLPSAVDPAGPRTGRDGAPLPLVLSTHKNGVYVHTSHRHVASLRRRAPDPCVDIGPELAAARGLAEDDWAVVETASGTTRARVHVDDDLHPETVLADFGWWEDCPPLGLPRTPVTGEGSLNINAVLRDDDHDPTSGSVPLRAVACDVRPAAPLGVGTWSGRRPMTVLRTRSEADDVLGVTVATPDGQPLPEVRPGQHVLLAPTEDGPARAYSVTGGGGGVGTLDVAVRWIPDGLVSALLHEQVQEGAQLWLERPRGTFTPPLTSDRPVILVAGGVGITPFVGYLRSLRHVADRPPSVTLLAVFRNSREHPFRDELRALAAELPELTLRTWYTRPLPEDRPGVDHDETGRPSVAEVDLPLDRRPLTYLCGASGLMDDVTAGLVARGVPAFDVFREDFHSVVEVPADLGPATVGFAGGGDPIIWEPADGSILAAAERQGRRLPSGCRTGQCESCAVRVLSGVVAHPGGEPADGVCLTCVAVPAGDVVLDA</sequence>
<dbReference type="InterPro" id="IPR050612">
    <property type="entry name" value="Prok_Mopterin_Oxidored"/>
</dbReference>
<dbReference type="InterPro" id="IPR006657">
    <property type="entry name" value="MoPterin_dinucl-bd_dom"/>
</dbReference>
<dbReference type="InterPro" id="IPR036010">
    <property type="entry name" value="2Fe-2S_ferredoxin-like_sf"/>
</dbReference>
<dbReference type="InterPro" id="IPR008333">
    <property type="entry name" value="Cbr1-like_FAD-bd_dom"/>
</dbReference>
<dbReference type="Pfam" id="PF00970">
    <property type="entry name" value="FAD_binding_6"/>
    <property type="match status" value="1"/>
</dbReference>
<dbReference type="Pfam" id="PF00111">
    <property type="entry name" value="Fer2"/>
    <property type="match status" value="1"/>
</dbReference>
<dbReference type="Gene3D" id="2.20.25.90">
    <property type="entry name" value="ADC-like domains"/>
    <property type="match status" value="1"/>
</dbReference>
<feature type="region of interest" description="Disordered" evidence="6">
    <location>
        <begin position="972"/>
        <end position="991"/>
    </location>
</feature>